<dbReference type="AlphaFoldDB" id="A0A1H3WNK3"/>
<name>A0A1H3WNK3_9FLAO</name>
<evidence type="ECO:0000313" key="3">
    <source>
        <dbReference type="Proteomes" id="UP000198951"/>
    </source>
</evidence>
<proteinExistence type="predicted"/>
<feature type="compositionally biased region" description="Basic and acidic residues" evidence="1">
    <location>
        <begin position="131"/>
        <end position="144"/>
    </location>
</feature>
<dbReference type="Gene3D" id="1.20.5.1230">
    <property type="entry name" value="Apolipoprotein A-I"/>
    <property type="match status" value="1"/>
</dbReference>
<feature type="region of interest" description="Disordered" evidence="1">
    <location>
        <begin position="107"/>
        <end position="144"/>
    </location>
</feature>
<dbReference type="EMBL" id="FNRD01000001">
    <property type="protein sequence ID" value="SDZ88709.1"/>
    <property type="molecule type" value="Genomic_DNA"/>
</dbReference>
<evidence type="ECO:0000256" key="1">
    <source>
        <dbReference type="SAM" id="MobiDB-lite"/>
    </source>
</evidence>
<dbReference type="STRING" id="150146.SAMN05443667_101164"/>
<protein>
    <recommendedName>
        <fullName evidence="4">YtxH domain-containing protein</fullName>
    </recommendedName>
</protein>
<evidence type="ECO:0008006" key="4">
    <source>
        <dbReference type="Google" id="ProtNLM"/>
    </source>
</evidence>
<reference evidence="3" key="1">
    <citation type="submission" date="2016-10" db="EMBL/GenBank/DDBJ databases">
        <authorList>
            <person name="Varghese N."/>
            <person name="Submissions S."/>
        </authorList>
    </citation>
    <scope>NUCLEOTIDE SEQUENCE [LARGE SCALE GENOMIC DNA]</scope>
    <source>
        <strain evidence="3">DSM 22376</strain>
    </source>
</reference>
<sequence>MGVTSFFKNLFGSAKETTSELADKAELTLEHAKENAAPYIEKADAFVEDSIEKAKEAATPIIEKANDYANQTKEAVSEYTEQAGDMLGNIVNTVKESTAEAVKKTETFIKESTESHSDIPEIESSLNNESPSKEFRNRIEEDAD</sequence>
<gene>
    <name evidence="2" type="ORF">SAMN05443667_101164</name>
</gene>
<dbReference type="RefSeq" id="WP_176980538.1">
    <property type="nucleotide sequence ID" value="NZ_FNRD01000001.1"/>
</dbReference>
<dbReference type="SUPFAM" id="SSF58113">
    <property type="entry name" value="Apolipoprotein A-I"/>
    <property type="match status" value="1"/>
</dbReference>
<dbReference type="Proteomes" id="UP000198951">
    <property type="component" value="Unassembled WGS sequence"/>
</dbReference>
<keyword evidence="3" id="KW-1185">Reference proteome</keyword>
<evidence type="ECO:0000313" key="2">
    <source>
        <dbReference type="EMBL" id="SDZ88709.1"/>
    </source>
</evidence>
<organism evidence="2 3">
    <name type="scientific">Flavobacterium gillisiae</name>
    <dbReference type="NCBI Taxonomy" id="150146"/>
    <lineage>
        <taxon>Bacteria</taxon>
        <taxon>Pseudomonadati</taxon>
        <taxon>Bacteroidota</taxon>
        <taxon>Flavobacteriia</taxon>
        <taxon>Flavobacteriales</taxon>
        <taxon>Flavobacteriaceae</taxon>
        <taxon>Flavobacterium</taxon>
    </lineage>
</organism>
<feature type="compositionally biased region" description="Basic and acidic residues" evidence="1">
    <location>
        <begin position="107"/>
        <end position="119"/>
    </location>
</feature>
<accession>A0A1H3WNK3</accession>